<sequence length="376" mass="41190">MKRLVLCCDGTWNSPVNASVSNIEKIARSVRTGIGPDGVQQMVFSVEGVGAQGYLVDRLLGGAFGYGLTRNVVAGYRHLALNYEPGDEVYVFGFSRGAYTARSVVGMVATVGLLTQDALARDHLCEAEEVYRDRDPARRAERARTFRAAYCHDHVPVAFLGVFDTVGALGVPGLSRRRSRFHDLRLSTDVRCARQALAIDDRRITFEPCLWDVPVAMAPRVKQVWFPGGHSDVGGGARARALSDTALLWMLGEAVARGLVVDEERLRAQLHRDDELVCRVRPGLLFGALNLVKRLHHRPRFRGALRVLAGVPTPPETVDAVYLAETAVTLSADPASVYARHARNLAWWRDSVGPDLARLVEPVPGAAQETRPLVLA</sequence>
<accession>A0A1N6SVJ9</accession>
<dbReference type="Pfam" id="PF09994">
    <property type="entry name" value="T6SS_Tle1-like_cat"/>
    <property type="match status" value="1"/>
</dbReference>
<name>A0A1N6SVJ9_9MICO</name>
<dbReference type="AlphaFoldDB" id="A0A1N6SVJ9"/>
<protein>
    <submittedName>
        <fullName evidence="2">Uncharacterized alpha/beta hydrolase domain</fullName>
    </submittedName>
</protein>
<keyword evidence="3" id="KW-1185">Reference proteome</keyword>
<evidence type="ECO:0000313" key="2">
    <source>
        <dbReference type="EMBL" id="SIQ45143.1"/>
    </source>
</evidence>
<gene>
    <name evidence="2" type="ORF">SAMN05518682_2541</name>
</gene>
<reference evidence="3" key="1">
    <citation type="submission" date="2017-01" db="EMBL/GenBank/DDBJ databases">
        <authorList>
            <person name="Varghese N."/>
            <person name="Submissions S."/>
        </authorList>
    </citation>
    <scope>NUCLEOTIDE SEQUENCE [LARGE SCALE GENOMIC DNA]</scope>
    <source>
        <strain evidence="3">3bp</strain>
    </source>
</reference>
<dbReference type="GO" id="GO:0016787">
    <property type="term" value="F:hydrolase activity"/>
    <property type="evidence" value="ECO:0007669"/>
    <property type="project" value="UniProtKB-KW"/>
</dbReference>
<dbReference type="Proteomes" id="UP000186235">
    <property type="component" value="Unassembled WGS sequence"/>
</dbReference>
<dbReference type="PANTHER" id="PTHR33840:SF1">
    <property type="entry name" value="TLE1 PHOSPHOLIPASE DOMAIN-CONTAINING PROTEIN"/>
    <property type="match status" value="1"/>
</dbReference>
<evidence type="ECO:0000259" key="1">
    <source>
        <dbReference type="Pfam" id="PF09994"/>
    </source>
</evidence>
<organism evidence="2 3">
    <name type="scientific">Cellulosimicrobium aquatile</name>
    <dbReference type="NCBI Taxonomy" id="1612203"/>
    <lineage>
        <taxon>Bacteria</taxon>
        <taxon>Bacillati</taxon>
        <taxon>Actinomycetota</taxon>
        <taxon>Actinomycetes</taxon>
        <taxon>Micrococcales</taxon>
        <taxon>Promicromonosporaceae</taxon>
        <taxon>Cellulosimicrobium</taxon>
    </lineage>
</organism>
<dbReference type="RefSeq" id="WP_076405166.1">
    <property type="nucleotide sequence ID" value="NZ_FTMI01000004.1"/>
</dbReference>
<keyword evidence="2" id="KW-0378">Hydrolase</keyword>
<dbReference type="PANTHER" id="PTHR33840">
    <property type="match status" value="1"/>
</dbReference>
<feature type="domain" description="T6SS Phospholipase effector Tle1-like catalytic" evidence="1">
    <location>
        <begin position="2"/>
        <end position="252"/>
    </location>
</feature>
<evidence type="ECO:0000313" key="3">
    <source>
        <dbReference type="Proteomes" id="UP000186235"/>
    </source>
</evidence>
<dbReference type="InterPro" id="IPR018712">
    <property type="entry name" value="Tle1-like_cat"/>
</dbReference>
<dbReference type="EMBL" id="FTMI01000004">
    <property type="protein sequence ID" value="SIQ45143.1"/>
    <property type="molecule type" value="Genomic_DNA"/>
</dbReference>
<proteinExistence type="predicted"/>